<reference evidence="4" key="1">
    <citation type="submission" date="2023-06" db="EMBL/GenBank/DDBJ databases">
        <authorList>
            <person name="Kurt Z."/>
        </authorList>
    </citation>
    <scope>NUCLEOTIDE SEQUENCE</scope>
</reference>
<keyword evidence="1" id="KW-0479">Metal-binding</keyword>
<evidence type="ECO:0000313" key="4">
    <source>
        <dbReference type="EMBL" id="CAI9945263.1"/>
    </source>
</evidence>
<accession>A0AA86PUJ5</accession>
<evidence type="ECO:0000313" key="6">
    <source>
        <dbReference type="Proteomes" id="UP001642409"/>
    </source>
</evidence>
<sequence length="459" mass="52288">MSIPKCKYCGQLYATTALLNDHVQQNHAQNTQPDQVFTCRLCNQVLQSKDKLIEHLKFVHQNGKDAQKTPEQLNQPIKQKNKLITCKICEQLVPHDEIKSHNEMYHQAPKQTNILSQPSTTQVCYTIDDPEVLLQQMQTYFGLTRDQIINGNYSKSVLKSGQFKISVFMKNEFKDQIISVFKPDPKIEKPKKEHIEQSQPLKQNIQKKDDNQMNIVVKSAKGVLNHIEQVTKHKADKFVDGIAEITIIKPNQEKLVFKIKKGMEIIVRAAIQDYQINQKAKVEKPTINKQTIAPSQSIQQPELVNNTNSYVNNQQQTQINNNTSCYQPVQNRQITPPIAMNNKTFAPSQAIKQQPFVNNNTNYHGNPVQNRQVTPPGIQTQTAPNQYKITILLSSAPQGLPLQLYQHFLSTIGGISTIQQFPDQSIVILCSVLNYSNVIQIIKAIQVYGQPLQYNVEKM</sequence>
<evidence type="ECO:0000256" key="2">
    <source>
        <dbReference type="SAM" id="MobiDB-lite"/>
    </source>
</evidence>
<evidence type="ECO:0000259" key="3">
    <source>
        <dbReference type="PROSITE" id="PS50157"/>
    </source>
</evidence>
<evidence type="ECO:0000313" key="5">
    <source>
        <dbReference type="EMBL" id="CAL6057963.1"/>
    </source>
</evidence>
<keyword evidence="1" id="KW-0863">Zinc-finger</keyword>
<reference evidence="5 6" key="2">
    <citation type="submission" date="2024-07" db="EMBL/GenBank/DDBJ databases">
        <authorList>
            <person name="Akdeniz Z."/>
        </authorList>
    </citation>
    <scope>NUCLEOTIDE SEQUENCE [LARGE SCALE GENOMIC DNA]</scope>
</reference>
<evidence type="ECO:0000256" key="1">
    <source>
        <dbReference type="PROSITE-ProRule" id="PRU00042"/>
    </source>
</evidence>
<protein>
    <submittedName>
        <fullName evidence="4">Zinc finger C2H2-type</fullName>
    </submittedName>
    <submittedName>
        <fullName evidence="5">Zinc_finger C2H2-type</fullName>
    </submittedName>
</protein>
<name>A0AA86PUJ5_9EUKA</name>
<gene>
    <name evidence="4" type="ORF">HINF_LOCUS32908</name>
    <name evidence="5" type="ORF">HINF_LOCUS47853</name>
</gene>
<dbReference type="AlphaFoldDB" id="A0AA86PUJ5"/>
<feature type="region of interest" description="Disordered" evidence="2">
    <location>
        <begin position="189"/>
        <end position="208"/>
    </location>
</feature>
<feature type="domain" description="C2H2-type" evidence="3">
    <location>
        <begin position="37"/>
        <end position="65"/>
    </location>
</feature>
<dbReference type="Proteomes" id="UP001642409">
    <property type="component" value="Unassembled WGS sequence"/>
</dbReference>
<dbReference type="PROSITE" id="PS50157">
    <property type="entry name" value="ZINC_FINGER_C2H2_2"/>
    <property type="match status" value="1"/>
</dbReference>
<dbReference type="PROSITE" id="PS00028">
    <property type="entry name" value="ZINC_FINGER_C2H2_1"/>
    <property type="match status" value="2"/>
</dbReference>
<dbReference type="Gene3D" id="3.30.160.60">
    <property type="entry name" value="Classic Zinc Finger"/>
    <property type="match status" value="1"/>
</dbReference>
<keyword evidence="1" id="KW-0862">Zinc</keyword>
<keyword evidence="6" id="KW-1185">Reference proteome</keyword>
<dbReference type="EMBL" id="CATOUU010000742">
    <property type="protein sequence ID" value="CAI9945263.1"/>
    <property type="molecule type" value="Genomic_DNA"/>
</dbReference>
<dbReference type="EMBL" id="CAXDID020000217">
    <property type="protein sequence ID" value="CAL6057963.1"/>
    <property type="molecule type" value="Genomic_DNA"/>
</dbReference>
<proteinExistence type="predicted"/>
<dbReference type="InterPro" id="IPR013087">
    <property type="entry name" value="Znf_C2H2_type"/>
</dbReference>
<dbReference type="GO" id="GO:0008270">
    <property type="term" value="F:zinc ion binding"/>
    <property type="evidence" value="ECO:0007669"/>
    <property type="project" value="UniProtKB-KW"/>
</dbReference>
<organism evidence="4">
    <name type="scientific">Hexamita inflata</name>
    <dbReference type="NCBI Taxonomy" id="28002"/>
    <lineage>
        <taxon>Eukaryota</taxon>
        <taxon>Metamonada</taxon>
        <taxon>Diplomonadida</taxon>
        <taxon>Hexamitidae</taxon>
        <taxon>Hexamitinae</taxon>
        <taxon>Hexamita</taxon>
    </lineage>
</organism>
<comment type="caution">
    <text evidence="4">The sequence shown here is derived from an EMBL/GenBank/DDBJ whole genome shotgun (WGS) entry which is preliminary data.</text>
</comment>
<dbReference type="SMART" id="SM00355">
    <property type="entry name" value="ZnF_C2H2"/>
    <property type="match status" value="3"/>
</dbReference>